<feature type="transmembrane region" description="Helical" evidence="1">
    <location>
        <begin position="106"/>
        <end position="126"/>
    </location>
</feature>
<dbReference type="AlphaFoldDB" id="A0A9D1MHS6"/>
<evidence type="ECO:0008006" key="4">
    <source>
        <dbReference type="Google" id="ProtNLM"/>
    </source>
</evidence>
<organism evidence="2 3">
    <name type="scientific">Candidatus Stercoripulliclostridium merdigallinarum</name>
    <dbReference type="NCBI Taxonomy" id="2840951"/>
    <lineage>
        <taxon>Bacteria</taxon>
        <taxon>Bacillati</taxon>
        <taxon>Bacillota</taxon>
        <taxon>Clostridia</taxon>
        <taxon>Eubacteriales</taxon>
        <taxon>Candidatus Stercoripulliclostridium</taxon>
    </lineage>
</organism>
<keyword evidence="1" id="KW-0472">Membrane</keyword>
<accession>A0A9D1MHS6</accession>
<gene>
    <name evidence="2" type="ORF">IAB05_03075</name>
</gene>
<proteinExistence type="predicted"/>
<dbReference type="InterPro" id="IPR025664">
    <property type="entry name" value="Spore_III_AC/AD"/>
</dbReference>
<keyword evidence="1" id="KW-0812">Transmembrane</keyword>
<name>A0A9D1MHS6_9FIRM</name>
<sequence>MTIVKVIAIAFVGLLAVGVLREIKPSLAAVAGIVTGLAIVYSLLDEFTYIVQSFKELTLIAEIDDALVKTIVKIIGIGYLTEFSAGIAEDYGSQSIAKKIEFGGKICIAVLALPVITGMISTIGNLL</sequence>
<evidence type="ECO:0000313" key="2">
    <source>
        <dbReference type="EMBL" id="HIU60357.1"/>
    </source>
</evidence>
<evidence type="ECO:0000313" key="3">
    <source>
        <dbReference type="Proteomes" id="UP000824094"/>
    </source>
</evidence>
<reference evidence="2" key="2">
    <citation type="journal article" date="2021" name="PeerJ">
        <title>Extensive microbial diversity within the chicken gut microbiome revealed by metagenomics and culture.</title>
        <authorList>
            <person name="Gilroy R."/>
            <person name="Ravi A."/>
            <person name="Getino M."/>
            <person name="Pursley I."/>
            <person name="Horton D.L."/>
            <person name="Alikhan N.F."/>
            <person name="Baker D."/>
            <person name="Gharbi K."/>
            <person name="Hall N."/>
            <person name="Watson M."/>
            <person name="Adriaenssens E.M."/>
            <person name="Foster-Nyarko E."/>
            <person name="Jarju S."/>
            <person name="Secka A."/>
            <person name="Antonio M."/>
            <person name="Oren A."/>
            <person name="Chaudhuri R.R."/>
            <person name="La Ragione R."/>
            <person name="Hildebrand F."/>
            <person name="Pallen M.J."/>
        </authorList>
    </citation>
    <scope>NUCLEOTIDE SEQUENCE</scope>
    <source>
        <strain evidence="2">18911</strain>
    </source>
</reference>
<dbReference type="EMBL" id="DVNF01000088">
    <property type="protein sequence ID" value="HIU60357.1"/>
    <property type="molecule type" value="Genomic_DNA"/>
</dbReference>
<evidence type="ECO:0000256" key="1">
    <source>
        <dbReference type="SAM" id="Phobius"/>
    </source>
</evidence>
<feature type="transmembrane region" description="Helical" evidence="1">
    <location>
        <begin position="31"/>
        <end position="51"/>
    </location>
</feature>
<reference evidence="2" key="1">
    <citation type="submission" date="2020-10" db="EMBL/GenBank/DDBJ databases">
        <authorList>
            <person name="Gilroy R."/>
        </authorList>
    </citation>
    <scope>NUCLEOTIDE SEQUENCE</scope>
    <source>
        <strain evidence="2">18911</strain>
    </source>
</reference>
<protein>
    <recommendedName>
        <fullName evidence="4">Stage III sporulation protein AD</fullName>
    </recommendedName>
</protein>
<dbReference type="Proteomes" id="UP000824094">
    <property type="component" value="Unassembled WGS sequence"/>
</dbReference>
<keyword evidence="1" id="KW-1133">Transmembrane helix</keyword>
<comment type="caution">
    <text evidence="2">The sequence shown here is derived from an EMBL/GenBank/DDBJ whole genome shotgun (WGS) entry which is preliminary data.</text>
</comment>
<dbReference type="Pfam" id="PF06686">
    <property type="entry name" value="SpoIIIAC"/>
    <property type="match status" value="1"/>
</dbReference>